<gene>
    <name evidence="1" type="ORF">IQK56_22430</name>
</gene>
<comment type="caution">
    <text evidence="1">The sequence shown here is derived from an EMBL/GenBank/DDBJ whole genome shotgun (WGS) entry which is preliminary data.</text>
</comment>
<dbReference type="Proteomes" id="UP000613075">
    <property type="component" value="Unassembled WGS sequence"/>
</dbReference>
<evidence type="ECO:0000313" key="1">
    <source>
        <dbReference type="EMBL" id="MBE8593449.1"/>
    </source>
</evidence>
<proteinExistence type="predicted"/>
<reference evidence="1 2" key="1">
    <citation type="submission" date="2020-10" db="EMBL/GenBank/DDBJ databases">
        <title>The draft genomes of Cyclamen pathogen Pseudomonas sp.</title>
        <authorList>
            <person name="Fujikawa T."/>
            <person name="Sawada H."/>
        </authorList>
    </citation>
    <scope>NUCLEOTIDE SEQUENCE [LARGE SCALE GENOMIC DNA]</scope>
    <source>
        <strain evidence="1 2">MAFF 301449</strain>
    </source>
</reference>
<evidence type="ECO:0000313" key="2">
    <source>
        <dbReference type="Proteomes" id="UP000613075"/>
    </source>
</evidence>
<keyword evidence="2" id="KW-1185">Reference proteome</keyword>
<sequence length="174" mass="19528">MGMLVTNTATTLSKQTDARVIRNPTMVTNAFTVNEESKAAETLKLKDQEKTNDLKAFLKNYDMTSISTRELKIVGRKLYENDLIDGNTFSMFISGDGASDENGRQTKQDVKFNAIALFNEKYEDQLKYFSSDRYSTPRDVTYILGGMKSANQVINALAYFVNSANNTLSVDERA</sequence>
<organism evidence="1 2">
    <name type="scientific">Pseudomonas cyclaminis</name>
    <dbReference type="NCBI Taxonomy" id="2781239"/>
    <lineage>
        <taxon>Bacteria</taxon>
        <taxon>Pseudomonadati</taxon>
        <taxon>Pseudomonadota</taxon>
        <taxon>Gammaproteobacteria</taxon>
        <taxon>Pseudomonadales</taxon>
        <taxon>Pseudomonadaceae</taxon>
        <taxon>Pseudomonas</taxon>
    </lineage>
</organism>
<accession>A0ABR9SYU3</accession>
<dbReference type="RefSeq" id="WP_150675180.1">
    <property type="nucleotide sequence ID" value="NZ_JADDUM010000193.1"/>
</dbReference>
<dbReference type="EMBL" id="JADDUM010000193">
    <property type="protein sequence ID" value="MBE8593449.1"/>
    <property type="molecule type" value="Genomic_DNA"/>
</dbReference>
<protein>
    <submittedName>
        <fullName evidence="1">Uncharacterized protein</fullName>
    </submittedName>
</protein>
<name>A0ABR9SYU3_9PSED</name>